<dbReference type="EMBL" id="QHKI01000006">
    <property type="protein sequence ID" value="RSM87489.1"/>
    <property type="molecule type" value="Genomic_DNA"/>
</dbReference>
<protein>
    <recommendedName>
        <fullName evidence="3">HPt domain-containing protein</fullName>
    </recommendedName>
</protein>
<dbReference type="Proteomes" id="UP000287547">
    <property type="component" value="Unassembled WGS sequence"/>
</dbReference>
<evidence type="ECO:0008006" key="3">
    <source>
        <dbReference type="Google" id="ProtNLM"/>
    </source>
</evidence>
<evidence type="ECO:0000313" key="2">
    <source>
        <dbReference type="Proteomes" id="UP000287547"/>
    </source>
</evidence>
<organism evidence="1 2">
    <name type="scientific">Kibdelosporangium aridum</name>
    <dbReference type="NCBI Taxonomy" id="2030"/>
    <lineage>
        <taxon>Bacteria</taxon>
        <taxon>Bacillati</taxon>
        <taxon>Actinomycetota</taxon>
        <taxon>Actinomycetes</taxon>
        <taxon>Pseudonocardiales</taxon>
        <taxon>Pseudonocardiaceae</taxon>
        <taxon>Kibdelosporangium</taxon>
    </lineage>
</organism>
<reference evidence="1 2" key="1">
    <citation type="submission" date="2018-05" db="EMBL/GenBank/DDBJ databases">
        <title>Evolution of GPA BGCs.</title>
        <authorList>
            <person name="Waglechner N."/>
            <person name="Wright G.D."/>
        </authorList>
    </citation>
    <scope>NUCLEOTIDE SEQUENCE [LARGE SCALE GENOMIC DNA]</scope>
    <source>
        <strain evidence="1 2">A82846</strain>
    </source>
</reference>
<name>A0A428ZHD0_KIBAR</name>
<dbReference type="AlphaFoldDB" id="A0A428ZHD0"/>
<dbReference type="RefSeq" id="WP_037264081.1">
    <property type="nucleotide sequence ID" value="NZ_QHKI01000006.1"/>
</dbReference>
<comment type="caution">
    <text evidence="1">The sequence shown here is derived from an EMBL/GenBank/DDBJ whole genome shotgun (WGS) entry which is preliminary data.</text>
</comment>
<sequence>MNDQPVDPVSVLRDAIDAALPPLQLADDNADDNPAAADIEAALSTFARSVSPVLDQLAAMATAEPGGSVDAALKQLRRAFNHRGTGTISPTCRWQMQRAQIALNRHSQR</sequence>
<proteinExistence type="predicted"/>
<accession>A0A428ZHD0</accession>
<evidence type="ECO:0000313" key="1">
    <source>
        <dbReference type="EMBL" id="RSM87489.1"/>
    </source>
</evidence>
<gene>
    <name evidence="1" type="ORF">DMH04_10740</name>
</gene>